<gene>
    <name evidence="6" type="primary">argH</name>
    <name evidence="9" type="ORF">UAU_02287</name>
</gene>
<evidence type="ECO:0000256" key="3">
    <source>
        <dbReference type="ARBA" id="ARBA00022571"/>
    </source>
</evidence>
<keyword evidence="5 6" id="KW-0456">Lyase</keyword>
<dbReference type="PRINTS" id="PR00145">
    <property type="entry name" value="ARGSUCLYASE"/>
</dbReference>
<keyword evidence="4 6" id="KW-0028">Amino-acid biosynthesis</keyword>
<sequence>MKLWGGRFNKEEDQLMQEFDNSLPLGKRYYEEDIIGSMAHATMLGDVGILTPDESKKIVAGLKEILSDLDSGKLVIDEDAFEDIHSFTELTLTQRIGELGKKLHTARSRNDQVAVDTKLYCRKRGNHFIELLDRLIQALQEKGAENPVLMPGYTHLQRAQVVTFQYHLGAYVEMFKRDKQRIQNALEIMNENPLGSGALAGTTHQIDRNRTTEYLAFASASANFMDAVSDRDYIIELLSACSLIAVHLSRLSEELILWCSQEFKFISMDDAYATGSSMMPQKKNPDAAELVRGHAGLAIGSLVSMLTIMKGLPLTYNKDMQLDKEAFVSAFDRTDQTLTIMQKMIATLKVHGENMEKAIKSGFLNATDLADYLVKKGLAFRDAHDVVGRIVLYCEENERAIEELSLTELQTYSDQIKQDIYDYLDYEASLKQGTKSEIRGGIKE</sequence>
<dbReference type="PATRIC" id="fig|1158607.3.peg.2260"/>
<keyword evidence="6" id="KW-0963">Cytoplasm</keyword>
<dbReference type="InterPro" id="IPR009049">
    <property type="entry name" value="Argininosuccinate_lyase"/>
</dbReference>
<dbReference type="HOGENOM" id="CLU_027272_2_3_9"/>
<comment type="catalytic activity">
    <reaction evidence="6">
        <text>2-(N(omega)-L-arginino)succinate = fumarate + L-arginine</text>
        <dbReference type="Rhea" id="RHEA:24020"/>
        <dbReference type="ChEBI" id="CHEBI:29806"/>
        <dbReference type="ChEBI" id="CHEBI:32682"/>
        <dbReference type="ChEBI" id="CHEBI:57472"/>
        <dbReference type="EC" id="4.3.2.1"/>
    </reaction>
</comment>
<comment type="subcellular location">
    <subcellularLocation>
        <location evidence="6">Cytoplasm</location>
    </subcellularLocation>
</comment>
<dbReference type="SUPFAM" id="SSF48557">
    <property type="entry name" value="L-aspartase-like"/>
    <property type="match status" value="1"/>
</dbReference>
<evidence type="ECO:0000259" key="7">
    <source>
        <dbReference type="Pfam" id="PF00206"/>
    </source>
</evidence>
<evidence type="ECO:0000313" key="10">
    <source>
        <dbReference type="Proteomes" id="UP000013782"/>
    </source>
</evidence>
<keyword evidence="3 6" id="KW-0055">Arginine biosynthesis</keyword>
<dbReference type="CDD" id="cd01359">
    <property type="entry name" value="Argininosuccinate_lyase"/>
    <property type="match status" value="1"/>
</dbReference>
<dbReference type="EC" id="4.3.2.1" evidence="2 6"/>
<dbReference type="Pfam" id="PF00206">
    <property type="entry name" value="Lyase_1"/>
    <property type="match status" value="1"/>
</dbReference>
<dbReference type="EMBL" id="AJAQ01000016">
    <property type="protein sequence ID" value="EOH93591.1"/>
    <property type="molecule type" value="Genomic_DNA"/>
</dbReference>
<accession>R2SL58</accession>
<dbReference type="GO" id="GO:0042450">
    <property type="term" value="P:L-arginine biosynthetic process via ornithine"/>
    <property type="evidence" value="ECO:0007669"/>
    <property type="project" value="UniProtKB-UniRule"/>
</dbReference>
<dbReference type="RefSeq" id="WP_010757278.1">
    <property type="nucleotide sequence ID" value="NZ_ASWD01000001.1"/>
</dbReference>
<feature type="domain" description="Argininosuccinate lyase C-terminal" evidence="8">
    <location>
        <begin position="363"/>
        <end position="430"/>
    </location>
</feature>
<dbReference type="InterPro" id="IPR029419">
    <property type="entry name" value="Arg_succ_lyase_C"/>
</dbReference>
<feature type="domain" description="Fumarate lyase N-terminal" evidence="7">
    <location>
        <begin position="6"/>
        <end position="300"/>
    </location>
</feature>
<organism evidence="9 10">
    <name type="scientific">Enterococcus pallens ATCC BAA-351</name>
    <dbReference type="NCBI Taxonomy" id="1158607"/>
    <lineage>
        <taxon>Bacteria</taxon>
        <taxon>Bacillati</taxon>
        <taxon>Bacillota</taxon>
        <taxon>Bacilli</taxon>
        <taxon>Lactobacillales</taxon>
        <taxon>Enterococcaceae</taxon>
        <taxon>Enterococcus</taxon>
    </lineage>
</organism>
<dbReference type="AlphaFoldDB" id="R2SL58"/>
<evidence type="ECO:0000259" key="8">
    <source>
        <dbReference type="Pfam" id="PF14698"/>
    </source>
</evidence>
<dbReference type="PRINTS" id="PR00149">
    <property type="entry name" value="FUMRATELYASE"/>
</dbReference>
<dbReference type="Gene3D" id="1.20.200.10">
    <property type="entry name" value="Fumarase/aspartase (Central domain)"/>
    <property type="match status" value="1"/>
</dbReference>
<dbReference type="Pfam" id="PF14698">
    <property type="entry name" value="ASL_C2"/>
    <property type="match status" value="1"/>
</dbReference>
<dbReference type="InterPro" id="IPR024083">
    <property type="entry name" value="Fumarase/histidase_N"/>
</dbReference>
<dbReference type="GO" id="GO:0005829">
    <property type="term" value="C:cytosol"/>
    <property type="evidence" value="ECO:0007669"/>
    <property type="project" value="TreeGrafter"/>
</dbReference>
<dbReference type="InterPro" id="IPR000362">
    <property type="entry name" value="Fumarate_lyase_fam"/>
</dbReference>
<dbReference type="UniPathway" id="UPA00068">
    <property type="reaction ID" value="UER00114"/>
</dbReference>
<comment type="pathway">
    <text evidence="1 6">Amino-acid biosynthesis; L-arginine biosynthesis; L-arginine from L-ornithine and carbamoyl phosphate: step 3/3.</text>
</comment>
<evidence type="ECO:0000313" key="9">
    <source>
        <dbReference type="EMBL" id="EOH93591.1"/>
    </source>
</evidence>
<dbReference type="PROSITE" id="PS00163">
    <property type="entry name" value="FUMARATE_LYASES"/>
    <property type="match status" value="1"/>
</dbReference>
<dbReference type="Proteomes" id="UP000013782">
    <property type="component" value="Unassembled WGS sequence"/>
</dbReference>
<dbReference type="InterPro" id="IPR008948">
    <property type="entry name" value="L-Aspartase-like"/>
</dbReference>
<dbReference type="Gene3D" id="1.10.275.10">
    <property type="entry name" value="Fumarase/aspartase (N-terminal domain)"/>
    <property type="match status" value="1"/>
</dbReference>
<proteinExistence type="inferred from homology"/>
<dbReference type="NCBIfam" id="TIGR00838">
    <property type="entry name" value="argH"/>
    <property type="match status" value="1"/>
</dbReference>
<dbReference type="PANTHER" id="PTHR43814:SF1">
    <property type="entry name" value="ARGININOSUCCINATE LYASE"/>
    <property type="match status" value="1"/>
</dbReference>
<evidence type="ECO:0000256" key="6">
    <source>
        <dbReference type="HAMAP-Rule" id="MF_00006"/>
    </source>
</evidence>
<evidence type="ECO:0000256" key="4">
    <source>
        <dbReference type="ARBA" id="ARBA00022605"/>
    </source>
</evidence>
<dbReference type="InterPro" id="IPR022761">
    <property type="entry name" value="Fumarate_lyase_N"/>
</dbReference>
<dbReference type="eggNOG" id="COG0165">
    <property type="taxonomic scope" value="Bacteria"/>
</dbReference>
<dbReference type="PANTHER" id="PTHR43814">
    <property type="entry name" value="ARGININOSUCCINATE LYASE"/>
    <property type="match status" value="1"/>
</dbReference>
<evidence type="ECO:0000256" key="1">
    <source>
        <dbReference type="ARBA" id="ARBA00004941"/>
    </source>
</evidence>
<dbReference type="STRING" id="160454.RV10_GL002979"/>
<dbReference type="HAMAP" id="MF_00006">
    <property type="entry name" value="Arg_succ_lyase"/>
    <property type="match status" value="1"/>
</dbReference>
<evidence type="ECO:0000256" key="2">
    <source>
        <dbReference type="ARBA" id="ARBA00012338"/>
    </source>
</evidence>
<evidence type="ECO:0000256" key="5">
    <source>
        <dbReference type="ARBA" id="ARBA00023239"/>
    </source>
</evidence>
<reference evidence="9 10" key="1">
    <citation type="submission" date="2013-02" db="EMBL/GenBank/DDBJ databases">
        <title>The Genome Sequence of Enterococcus pallens BAA-351.</title>
        <authorList>
            <consortium name="The Broad Institute Genome Sequencing Platform"/>
            <consortium name="The Broad Institute Genome Sequencing Center for Infectious Disease"/>
            <person name="Earl A.M."/>
            <person name="Gilmore M.S."/>
            <person name="Lebreton F."/>
            <person name="Walker B."/>
            <person name="Young S.K."/>
            <person name="Zeng Q."/>
            <person name="Gargeya S."/>
            <person name="Fitzgerald M."/>
            <person name="Haas B."/>
            <person name="Abouelleil A."/>
            <person name="Alvarado L."/>
            <person name="Arachchi H.M."/>
            <person name="Berlin A.M."/>
            <person name="Chapman S.B."/>
            <person name="Dewar J."/>
            <person name="Goldberg J."/>
            <person name="Griggs A."/>
            <person name="Gujja S."/>
            <person name="Hansen M."/>
            <person name="Howarth C."/>
            <person name="Imamovic A."/>
            <person name="Larimer J."/>
            <person name="McCowan C."/>
            <person name="Murphy C."/>
            <person name="Neiman D."/>
            <person name="Pearson M."/>
            <person name="Priest M."/>
            <person name="Roberts A."/>
            <person name="Saif S."/>
            <person name="Shea T."/>
            <person name="Sisk P."/>
            <person name="Sykes S."/>
            <person name="Wortman J."/>
            <person name="Nusbaum C."/>
            <person name="Birren B."/>
        </authorList>
    </citation>
    <scope>NUCLEOTIDE SEQUENCE [LARGE SCALE GENOMIC DNA]</scope>
    <source>
        <strain evidence="9 10">ATCC BAA-351</strain>
    </source>
</reference>
<keyword evidence="10" id="KW-1185">Reference proteome</keyword>
<dbReference type="InterPro" id="IPR020557">
    <property type="entry name" value="Fumarate_lyase_CS"/>
</dbReference>
<dbReference type="OrthoDB" id="9769623at2"/>
<comment type="caution">
    <text evidence="9">The sequence shown here is derived from an EMBL/GenBank/DDBJ whole genome shotgun (WGS) entry which is preliminary data.</text>
</comment>
<protein>
    <recommendedName>
        <fullName evidence="2 6">Argininosuccinate lyase</fullName>
        <shortName evidence="6">ASAL</shortName>
        <ecNumber evidence="2 6">4.3.2.1</ecNumber>
    </recommendedName>
    <alternativeName>
        <fullName evidence="6">Arginosuccinase</fullName>
    </alternativeName>
</protein>
<dbReference type="Gene3D" id="1.10.40.30">
    <property type="entry name" value="Fumarase/aspartase (C-terminal domain)"/>
    <property type="match status" value="1"/>
</dbReference>
<name>R2SL58_9ENTE</name>
<dbReference type="GO" id="GO:0004056">
    <property type="term" value="F:argininosuccinate lyase activity"/>
    <property type="evidence" value="ECO:0007669"/>
    <property type="project" value="UniProtKB-UniRule"/>
</dbReference>
<comment type="similarity">
    <text evidence="6">Belongs to the lyase 1 family. Argininosuccinate lyase subfamily.</text>
</comment>
<dbReference type="FunFam" id="1.10.40.30:FF:000001">
    <property type="entry name" value="Argininosuccinate lyase"/>
    <property type="match status" value="1"/>
</dbReference>
<dbReference type="FunFam" id="1.20.200.10:FF:000015">
    <property type="entry name" value="argininosuccinate lyase isoform X2"/>
    <property type="match status" value="1"/>
</dbReference>